<dbReference type="Gene3D" id="3.90.226.10">
    <property type="entry name" value="2-enoyl-CoA Hydratase, Chain A, domain 1"/>
    <property type="match status" value="1"/>
</dbReference>
<comment type="similarity">
    <text evidence="2 7">Belongs to the enoyl-CoA hydratase/isomerase family.</text>
</comment>
<evidence type="ECO:0000256" key="7">
    <source>
        <dbReference type="RuleBase" id="RU003707"/>
    </source>
</evidence>
<organism evidence="8 9">
    <name type="scientific">Clostridioides difficile (strain CD196)</name>
    <name type="common">Peptoclostridium difficile</name>
    <dbReference type="NCBI Taxonomy" id="645462"/>
    <lineage>
        <taxon>Bacteria</taxon>
        <taxon>Bacillati</taxon>
        <taxon>Bacillota</taxon>
        <taxon>Clostridia</taxon>
        <taxon>Peptostreptococcales</taxon>
        <taxon>Peptostreptococcaceae</taxon>
        <taxon>Clostridioides</taxon>
    </lineage>
</organism>
<sequence length="271" mass="29635">MYNGGNMMESVMENLNNLKVEVKDKVCVITINRPKALNALNSDTLRELSQVIDVVSENEAILGVIITGEGKVFVAGADIRQMQNYKSEEGRKYAGYAQGIFDKIEALEKTVIAAVNGYALGGGCELAMSCDIRIASEKAIFGQPEVNLGVIPCFGGTQRLSRLVGTGIAKELIFTGRQVNAEEAKSIGLINKVVPSDLLLEESMKMMNQIVEKAPIAIRYAKVVINKGIDMDLKNALELEKDIAGLTFATRDKQEGMNAFIEKRKPVFENK</sequence>
<dbReference type="FunFam" id="1.10.12.10:FF:000001">
    <property type="entry name" value="Probable enoyl-CoA hydratase, mitochondrial"/>
    <property type="match status" value="1"/>
</dbReference>
<dbReference type="InterPro" id="IPR001753">
    <property type="entry name" value="Enoyl-CoA_hydra/iso"/>
</dbReference>
<dbReference type="EC" id="4.2.1.150" evidence="6"/>
<proteinExistence type="inferred from homology"/>
<protein>
    <recommendedName>
        <fullName evidence="6">short-chain-enoyl-CoA hydratase</fullName>
        <ecNumber evidence="6">4.2.1.150</ecNumber>
    </recommendedName>
</protein>
<evidence type="ECO:0000256" key="5">
    <source>
        <dbReference type="ARBA" id="ARBA00050624"/>
    </source>
</evidence>
<dbReference type="EMBL" id="FN538970">
    <property type="protein sequence ID" value="CBA61432.1"/>
    <property type="molecule type" value="Genomic_DNA"/>
</dbReference>
<comment type="catalytic activity">
    <reaction evidence="5">
        <text>a short-chain (3S)-3-hydroxyacyl-CoA = a short-chain (2E)-enoyl-CoA + H2O</text>
        <dbReference type="Rhea" id="RHEA:52664"/>
        <dbReference type="ChEBI" id="CHEBI:15377"/>
        <dbReference type="ChEBI" id="CHEBI:87488"/>
        <dbReference type="ChEBI" id="CHEBI:136760"/>
        <dbReference type="EC" id="4.2.1.150"/>
    </reaction>
</comment>
<dbReference type="Pfam" id="PF00378">
    <property type="entry name" value="ECH_1"/>
    <property type="match status" value="1"/>
</dbReference>
<dbReference type="Proteomes" id="UP000002068">
    <property type="component" value="Chromosome"/>
</dbReference>
<evidence type="ECO:0000313" key="9">
    <source>
        <dbReference type="Proteomes" id="UP000002068"/>
    </source>
</evidence>
<evidence type="ECO:0000256" key="1">
    <source>
        <dbReference type="ARBA" id="ARBA00005086"/>
    </source>
</evidence>
<keyword evidence="4" id="KW-0456">Lyase</keyword>
<dbReference type="PANTHER" id="PTHR11941:SF54">
    <property type="entry name" value="ENOYL-COA HYDRATASE, MITOCHONDRIAL"/>
    <property type="match status" value="1"/>
</dbReference>
<comment type="subunit">
    <text evidence="3">Homotetramer.</text>
</comment>
<gene>
    <name evidence="8" type="primary">crt1</name>
    <name evidence="8" type="ordered locus">CD196_0750</name>
</gene>
<evidence type="ECO:0000256" key="6">
    <source>
        <dbReference type="ARBA" id="ARBA00067035"/>
    </source>
</evidence>
<reference evidence="8 9" key="1">
    <citation type="journal article" date="2009" name="Genome Biol.">
        <title>Comparative genome and phenotypic analysis of Clostridium difficile 027 strains provides insight into the evolution of a hypervirulent bacterium.</title>
        <authorList>
            <person name="Stabler R.A."/>
            <person name="He M."/>
            <person name="Dawson L."/>
            <person name="Martin M."/>
            <person name="Valiente E."/>
            <person name="Corton C."/>
            <person name="Lawley T.D."/>
            <person name="Sebaihia M."/>
            <person name="Quail M.A."/>
            <person name="Rose G."/>
            <person name="Gerding D.N."/>
            <person name="Gibert M."/>
            <person name="Popoff M.R."/>
            <person name="Parkhill J."/>
            <person name="Dougan G."/>
            <person name="Wren B.W."/>
        </authorList>
    </citation>
    <scope>NUCLEOTIDE SEQUENCE [LARGE SCALE GENOMIC DNA]</scope>
    <source>
        <strain evidence="8 9">CD196</strain>
    </source>
</reference>
<dbReference type="CDD" id="cd06558">
    <property type="entry name" value="crotonase-like"/>
    <property type="match status" value="1"/>
</dbReference>
<dbReference type="PANTHER" id="PTHR11941">
    <property type="entry name" value="ENOYL-COA HYDRATASE-RELATED"/>
    <property type="match status" value="1"/>
</dbReference>
<dbReference type="HOGENOM" id="CLU_009834_7_6_9"/>
<evidence type="ECO:0000256" key="3">
    <source>
        <dbReference type="ARBA" id="ARBA00011881"/>
    </source>
</evidence>
<dbReference type="Gene3D" id="1.10.12.10">
    <property type="entry name" value="Lyase 2-enoyl-coa Hydratase, Chain A, domain 2"/>
    <property type="match status" value="1"/>
</dbReference>
<dbReference type="KEGG" id="cdc:CD196_0750"/>
<evidence type="ECO:0000256" key="4">
    <source>
        <dbReference type="ARBA" id="ARBA00023239"/>
    </source>
</evidence>
<comment type="pathway">
    <text evidence="1">Lipid metabolism; butanoate metabolism.</text>
</comment>
<dbReference type="SUPFAM" id="SSF52096">
    <property type="entry name" value="ClpP/crotonase"/>
    <property type="match status" value="1"/>
</dbReference>
<accession>A0A0H3N4Q2</accession>
<evidence type="ECO:0000313" key="8">
    <source>
        <dbReference type="EMBL" id="CBA61432.1"/>
    </source>
</evidence>
<dbReference type="AlphaFoldDB" id="A0A0H3N4Q2"/>
<dbReference type="InterPro" id="IPR014748">
    <property type="entry name" value="Enoyl-CoA_hydra_C"/>
</dbReference>
<dbReference type="InterPro" id="IPR018376">
    <property type="entry name" value="Enoyl-CoA_hyd/isom_CS"/>
</dbReference>
<dbReference type="InterPro" id="IPR029045">
    <property type="entry name" value="ClpP/crotonase-like_dom_sf"/>
</dbReference>
<dbReference type="FunFam" id="3.90.226.10:FF:000009">
    <property type="entry name" value="Carnitinyl-CoA dehydratase"/>
    <property type="match status" value="1"/>
</dbReference>
<name>A0A0H3N4Q2_CLODC</name>
<evidence type="ECO:0000256" key="2">
    <source>
        <dbReference type="ARBA" id="ARBA00005254"/>
    </source>
</evidence>
<dbReference type="GO" id="GO:0006635">
    <property type="term" value="P:fatty acid beta-oxidation"/>
    <property type="evidence" value="ECO:0007669"/>
    <property type="project" value="TreeGrafter"/>
</dbReference>
<dbReference type="GO" id="GO:0018812">
    <property type="term" value="F:3-hydroxyacyl-CoA dehydratase activity"/>
    <property type="evidence" value="ECO:0007669"/>
    <property type="project" value="UniProtKB-EC"/>
</dbReference>
<dbReference type="PROSITE" id="PS00166">
    <property type="entry name" value="ENOYL_COA_HYDRATASE"/>
    <property type="match status" value="1"/>
</dbReference>